<evidence type="ECO:0000313" key="9">
    <source>
        <dbReference type="EMBL" id="MCF2653070.1"/>
    </source>
</evidence>
<dbReference type="Pfam" id="PF00275">
    <property type="entry name" value="EPSP_synthase"/>
    <property type="match status" value="1"/>
</dbReference>
<name>A0ABS9CS03_9FIRM</name>
<dbReference type="PANTHER" id="PTHR21090">
    <property type="entry name" value="AROM/DEHYDROQUINATE SYNTHASE"/>
    <property type="match status" value="1"/>
</dbReference>
<comment type="subunit">
    <text evidence="7">Monomer.</text>
</comment>
<feature type="binding site" evidence="7">
    <location>
        <position position="21"/>
    </location>
    <ligand>
        <name>3-phosphoshikimate</name>
        <dbReference type="ChEBI" id="CHEBI:145989"/>
    </ligand>
</feature>
<dbReference type="InterPro" id="IPR036968">
    <property type="entry name" value="Enolpyruvate_Tfrase_sf"/>
</dbReference>
<keyword evidence="5 7" id="KW-0057">Aromatic amino acid biosynthesis</keyword>
<dbReference type="NCBIfam" id="TIGR01356">
    <property type="entry name" value="aroA"/>
    <property type="match status" value="1"/>
</dbReference>
<organism evidence="9 10">
    <name type="scientific">Anaeromassilibacillus senegalensis</name>
    <dbReference type="NCBI Taxonomy" id="1673717"/>
    <lineage>
        <taxon>Bacteria</taxon>
        <taxon>Bacillati</taxon>
        <taxon>Bacillota</taxon>
        <taxon>Clostridia</taxon>
        <taxon>Eubacteriales</taxon>
        <taxon>Acutalibacteraceae</taxon>
        <taxon>Anaeromassilibacillus</taxon>
    </lineage>
</organism>
<feature type="binding site" evidence="7">
    <location>
        <position position="162"/>
    </location>
    <ligand>
        <name>phosphoenolpyruvate</name>
        <dbReference type="ChEBI" id="CHEBI:58702"/>
    </ligand>
</feature>
<keyword evidence="7" id="KW-0963">Cytoplasm</keyword>
<comment type="similarity">
    <text evidence="2 7">Belongs to the EPSP synthase family.</text>
</comment>
<dbReference type="EC" id="2.5.1.19" evidence="7"/>
<feature type="binding site" evidence="7">
    <location>
        <position position="21"/>
    </location>
    <ligand>
        <name>phosphoenolpyruvate</name>
        <dbReference type="ChEBI" id="CHEBI:58702"/>
    </ligand>
</feature>
<feature type="binding site" evidence="7">
    <location>
        <position position="309"/>
    </location>
    <ligand>
        <name>3-phosphoshikimate</name>
        <dbReference type="ChEBI" id="CHEBI:145989"/>
    </ligand>
</feature>
<proteinExistence type="inferred from homology"/>
<dbReference type="GO" id="GO:0003866">
    <property type="term" value="F:3-phosphoshikimate 1-carboxyvinyltransferase activity"/>
    <property type="evidence" value="ECO:0007669"/>
    <property type="project" value="UniProtKB-EC"/>
</dbReference>
<feature type="binding site" evidence="7">
    <location>
        <position position="340"/>
    </location>
    <ligand>
        <name>phosphoenolpyruvate</name>
        <dbReference type="ChEBI" id="CHEBI:58702"/>
    </ligand>
</feature>
<dbReference type="InterPro" id="IPR001986">
    <property type="entry name" value="Enolpyruvate_Tfrase_dom"/>
</dbReference>
<evidence type="ECO:0000256" key="4">
    <source>
        <dbReference type="ARBA" id="ARBA00022679"/>
    </source>
</evidence>
<evidence type="ECO:0000313" key="10">
    <source>
        <dbReference type="Proteomes" id="UP001299220"/>
    </source>
</evidence>
<feature type="binding site" evidence="7">
    <location>
        <position position="336"/>
    </location>
    <ligand>
        <name>3-phosphoshikimate</name>
        <dbReference type="ChEBI" id="CHEBI:145989"/>
    </ligand>
</feature>
<evidence type="ECO:0000256" key="7">
    <source>
        <dbReference type="HAMAP-Rule" id="MF_00210"/>
    </source>
</evidence>
<evidence type="ECO:0000259" key="8">
    <source>
        <dbReference type="Pfam" id="PF00275"/>
    </source>
</evidence>
<keyword evidence="4 7" id="KW-0808">Transferase</keyword>
<evidence type="ECO:0000256" key="1">
    <source>
        <dbReference type="ARBA" id="ARBA00004811"/>
    </source>
</evidence>
<evidence type="ECO:0000256" key="6">
    <source>
        <dbReference type="ARBA" id="ARBA00044633"/>
    </source>
</evidence>
<protein>
    <recommendedName>
        <fullName evidence="7">3-phosphoshikimate 1-carboxyvinyltransferase</fullName>
        <ecNumber evidence="7">2.5.1.19</ecNumber>
    </recommendedName>
    <alternativeName>
        <fullName evidence="7">5-enolpyruvylshikimate-3-phosphate synthase</fullName>
        <shortName evidence="7">EPSP synthase</shortName>
        <shortName evidence="7">EPSPS</shortName>
    </alternativeName>
</protein>
<comment type="subcellular location">
    <subcellularLocation>
        <location evidence="7">Cytoplasm</location>
    </subcellularLocation>
</comment>
<comment type="caution">
    <text evidence="9">The sequence shown here is derived from an EMBL/GenBank/DDBJ whole genome shotgun (WGS) entry which is preliminary data.</text>
</comment>
<feature type="domain" description="Enolpyruvate transferase" evidence="8">
    <location>
        <begin position="8"/>
        <end position="413"/>
    </location>
</feature>
<dbReference type="PANTHER" id="PTHR21090:SF5">
    <property type="entry name" value="PENTAFUNCTIONAL AROM POLYPEPTIDE"/>
    <property type="match status" value="1"/>
</dbReference>
<dbReference type="EMBL" id="JAFBIT010000003">
    <property type="protein sequence ID" value="MCF2653070.1"/>
    <property type="molecule type" value="Genomic_DNA"/>
</dbReference>
<feature type="binding site" evidence="7">
    <location>
        <position position="26"/>
    </location>
    <ligand>
        <name>3-phosphoshikimate</name>
        <dbReference type="ChEBI" id="CHEBI:145989"/>
    </ligand>
</feature>
<feature type="binding site" evidence="7">
    <location>
        <position position="406"/>
    </location>
    <ligand>
        <name>phosphoenolpyruvate</name>
        <dbReference type="ChEBI" id="CHEBI:58702"/>
    </ligand>
</feature>
<accession>A0ABS9CS03</accession>
<evidence type="ECO:0000256" key="5">
    <source>
        <dbReference type="ARBA" id="ARBA00023141"/>
    </source>
</evidence>
<sequence>MAEVTYRPARIAGSVRIPPSKSAAHRALLCAALGKAPCTVAPIDTSADMYATLAGIRAMGVQADFTDGVVKLTPGEAPTEAVTVDCGESGSTLRFLIPIFAALGIEATFIGHGRLPQRPIGVYTDLLPQHGVSVETAGGLPLKISGKLTSGDFSLPGNISSQFITGLLVALPLLDGDSTITLTTPLESKGYVDLTLGVLRDFGVTVQETETGWRVPGGQRYRADAYTVEGDWSQAAFFLSAAAIGGGPVALSGLRMDSLQGDKACVALWRRFGLEITEQNGVLTEENPRVDEPFHGLHGISIDAAQIPDMVPALAVTAAFAEGETVIYNAGRLHLKESDRLLAMEAALGNLGADIRATEDGLVIHGKAHLAGGRAEGQNDHRIPMALAAAGCDCTVTVTDAESIRKSYPGFYRDFKAIGGHADVVDMG</sequence>
<keyword evidence="10" id="KW-1185">Reference proteome</keyword>
<comment type="pathway">
    <text evidence="1 7">Metabolic intermediate biosynthesis; chorismate biosynthesis; chorismate from D-erythrose 4-phosphate and phosphoenolpyruvate: step 6/7.</text>
</comment>
<feature type="binding site" evidence="7">
    <location>
        <position position="188"/>
    </location>
    <ligand>
        <name>3-phosphoshikimate</name>
        <dbReference type="ChEBI" id="CHEBI:145989"/>
    </ligand>
</feature>
<dbReference type="CDD" id="cd01556">
    <property type="entry name" value="EPSP_synthase"/>
    <property type="match status" value="1"/>
</dbReference>
<comment type="caution">
    <text evidence="7">Lacks conserved residue(s) required for the propagation of feature annotation.</text>
</comment>
<evidence type="ECO:0000256" key="2">
    <source>
        <dbReference type="ARBA" id="ARBA00009948"/>
    </source>
</evidence>
<feature type="active site" description="Proton acceptor" evidence="7">
    <location>
        <position position="309"/>
    </location>
</feature>
<dbReference type="SUPFAM" id="SSF55205">
    <property type="entry name" value="EPT/RTPC-like"/>
    <property type="match status" value="1"/>
</dbReference>
<feature type="binding site" evidence="7">
    <location>
        <position position="118"/>
    </location>
    <ligand>
        <name>phosphoenolpyruvate</name>
        <dbReference type="ChEBI" id="CHEBI:58702"/>
    </ligand>
</feature>
<feature type="binding site" evidence="7">
    <location>
        <position position="382"/>
    </location>
    <ligand>
        <name>phosphoenolpyruvate</name>
        <dbReference type="ChEBI" id="CHEBI:58702"/>
    </ligand>
</feature>
<feature type="binding site" evidence="7">
    <location>
        <position position="90"/>
    </location>
    <ligand>
        <name>phosphoenolpyruvate</name>
        <dbReference type="ChEBI" id="CHEBI:58702"/>
    </ligand>
</feature>
<reference evidence="9 10" key="1">
    <citation type="submission" date="2020-12" db="EMBL/GenBank/DDBJ databases">
        <title>Whole genome sequences of gut porcine anaerobes.</title>
        <authorList>
            <person name="Kubasova T."/>
            <person name="Jahodarova E."/>
            <person name="Rychlik I."/>
        </authorList>
    </citation>
    <scope>NUCLEOTIDE SEQUENCE [LARGE SCALE GENOMIC DNA]</scope>
    <source>
        <strain evidence="9 10">An867</strain>
    </source>
</reference>
<dbReference type="InterPro" id="IPR006264">
    <property type="entry name" value="EPSP_synthase"/>
</dbReference>
<gene>
    <name evidence="7 9" type="primary">aroA</name>
    <name evidence="9" type="ORF">JQM67_10700</name>
</gene>
<feature type="binding site" evidence="7">
    <location>
        <position position="160"/>
    </location>
    <ligand>
        <name>3-phosphoshikimate</name>
        <dbReference type="ChEBI" id="CHEBI:145989"/>
    </ligand>
</feature>
<comment type="function">
    <text evidence="7">Catalyzes the transfer of the enolpyruvyl moiety of phosphoenolpyruvate (PEP) to the 5-hydroxyl of shikimate-3-phosphate (S3P) to produce enolpyruvyl shikimate-3-phosphate and inorganic phosphate.</text>
</comment>
<dbReference type="Proteomes" id="UP001299220">
    <property type="component" value="Unassembled WGS sequence"/>
</dbReference>
<keyword evidence="3 7" id="KW-0028">Amino-acid biosynthesis</keyword>
<comment type="catalytic activity">
    <reaction evidence="6">
        <text>3-phosphoshikimate + phosphoenolpyruvate = 5-O-(1-carboxyvinyl)-3-phosphoshikimate + phosphate</text>
        <dbReference type="Rhea" id="RHEA:21256"/>
        <dbReference type="ChEBI" id="CHEBI:43474"/>
        <dbReference type="ChEBI" id="CHEBI:57701"/>
        <dbReference type="ChEBI" id="CHEBI:58702"/>
        <dbReference type="ChEBI" id="CHEBI:145989"/>
        <dbReference type="EC" id="2.5.1.19"/>
    </reaction>
    <physiologicalReaction direction="left-to-right" evidence="6">
        <dbReference type="Rhea" id="RHEA:21257"/>
    </physiologicalReaction>
</comment>
<dbReference type="PIRSF" id="PIRSF000505">
    <property type="entry name" value="EPSPS"/>
    <property type="match status" value="1"/>
</dbReference>
<feature type="binding site" evidence="7">
    <location>
        <position position="22"/>
    </location>
    <ligand>
        <name>3-phosphoshikimate</name>
        <dbReference type="ChEBI" id="CHEBI:145989"/>
    </ligand>
</feature>
<feature type="binding site" evidence="7">
    <location>
        <position position="161"/>
    </location>
    <ligand>
        <name>3-phosphoshikimate</name>
        <dbReference type="ChEBI" id="CHEBI:145989"/>
    </ligand>
</feature>
<dbReference type="RefSeq" id="WP_235324095.1">
    <property type="nucleotide sequence ID" value="NZ_JAFBIT010000003.1"/>
</dbReference>
<dbReference type="HAMAP" id="MF_00210">
    <property type="entry name" value="EPSP_synth"/>
    <property type="match status" value="1"/>
</dbReference>
<evidence type="ECO:0000256" key="3">
    <source>
        <dbReference type="ARBA" id="ARBA00022605"/>
    </source>
</evidence>
<dbReference type="InterPro" id="IPR013792">
    <property type="entry name" value="RNA3'P_cycl/enolpyr_Trfase_a/b"/>
</dbReference>
<dbReference type="Gene3D" id="3.65.10.10">
    <property type="entry name" value="Enolpyruvate transferase domain"/>
    <property type="match status" value="2"/>
</dbReference>
<feature type="binding site" evidence="7">
    <location>
        <position position="162"/>
    </location>
    <ligand>
        <name>3-phosphoshikimate</name>
        <dbReference type="ChEBI" id="CHEBI:145989"/>
    </ligand>
</feature>